<keyword evidence="2" id="KW-1185">Reference proteome</keyword>
<dbReference type="InterPro" id="IPR023393">
    <property type="entry name" value="START-like_dom_sf"/>
</dbReference>
<reference evidence="1 2" key="1">
    <citation type="journal article" date="2014" name="ISME J.">
        <title>Adaptation of an abundant Roseobacter RCA organism to pelagic systems revealed by genomic and transcriptomic analyses.</title>
        <authorList>
            <person name="Voget S."/>
            <person name="Wemheuer B."/>
            <person name="Brinkhoff T."/>
            <person name="Vollmers J."/>
            <person name="Dietrich S."/>
            <person name="Giebel H.A."/>
            <person name="Beardsley C."/>
            <person name="Sardemann C."/>
            <person name="Bakenhus I."/>
            <person name="Billerbeck S."/>
            <person name="Daniel R."/>
            <person name="Simon M."/>
        </authorList>
    </citation>
    <scope>NUCLEOTIDE SEQUENCE [LARGE SCALE GENOMIC DNA]</scope>
    <source>
        <strain evidence="1 2">RCA23</strain>
    </source>
</reference>
<organism evidence="1 2">
    <name type="scientific">Planktomarina temperata RCA23</name>
    <dbReference type="NCBI Taxonomy" id="666509"/>
    <lineage>
        <taxon>Bacteria</taxon>
        <taxon>Pseudomonadati</taxon>
        <taxon>Pseudomonadota</taxon>
        <taxon>Alphaproteobacteria</taxon>
        <taxon>Rhodobacterales</taxon>
        <taxon>Paracoccaceae</taxon>
        <taxon>Planktomarina</taxon>
    </lineage>
</organism>
<dbReference type="EMBL" id="CP003984">
    <property type="protein sequence ID" value="AII86184.1"/>
    <property type="molecule type" value="Genomic_DNA"/>
</dbReference>
<dbReference type="Gene3D" id="3.30.530.20">
    <property type="match status" value="1"/>
</dbReference>
<sequence>MKFSSQEDIEAPAQAVFAALCDHEQFQRVMQQRGIAMRRVDDRPEVGPGMAWEIDFKFRGRARKLRCLVTEVQAPERLGLSNESDGLTGDVAISVVTLAPNRSRLLVLVEMKPKNLSARLLLQSMRFAKGSLDRKFKSRLHDWAVQMCRSGQVNSG</sequence>
<gene>
    <name evidence="1" type="ORF">RCA23_c06250</name>
</gene>
<accession>A0AAN0VHL7</accession>
<name>A0AAN0VHL7_9RHOB</name>
<dbReference type="Proteomes" id="UP000028680">
    <property type="component" value="Chromosome"/>
</dbReference>
<dbReference type="RefSeq" id="WP_044049081.1">
    <property type="nucleotide sequence ID" value="NZ_CP003984.1"/>
</dbReference>
<proteinExistence type="predicted"/>
<evidence type="ECO:0008006" key="3">
    <source>
        <dbReference type="Google" id="ProtNLM"/>
    </source>
</evidence>
<evidence type="ECO:0000313" key="1">
    <source>
        <dbReference type="EMBL" id="AII86184.1"/>
    </source>
</evidence>
<dbReference type="AlphaFoldDB" id="A0AAN0VHL7"/>
<dbReference type="KEGG" id="ptp:RCA23_c06250"/>
<evidence type="ECO:0000313" key="2">
    <source>
        <dbReference type="Proteomes" id="UP000028680"/>
    </source>
</evidence>
<protein>
    <recommendedName>
        <fullName evidence="3">SRPBCC family protein</fullName>
    </recommendedName>
</protein>
<dbReference type="SUPFAM" id="SSF55961">
    <property type="entry name" value="Bet v1-like"/>
    <property type="match status" value="1"/>
</dbReference>